<gene>
    <name evidence="2" type="ORF">ELH90_15400</name>
</gene>
<protein>
    <submittedName>
        <fullName evidence="2">Uncharacterized protein</fullName>
    </submittedName>
</protein>
<accession>A0A7M3DW51</accession>
<evidence type="ECO:0000313" key="2">
    <source>
        <dbReference type="EMBL" id="TAY52914.1"/>
    </source>
</evidence>
<reference evidence="2 3" key="1">
    <citation type="submission" date="2019-02" db="EMBL/GenBank/DDBJ databases">
        <title>The genomic architecture of introgression among sibling species of bacteria.</title>
        <authorList>
            <person name="Cavassim M.I.A."/>
            <person name="Moeskjaer S."/>
            <person name="Moslemi C."/>
            <person name="Fields B."/>
            <person name="Bachmann A."/>
            <person name="Vilhjalmsson B."/>
            <person name="Schierup M.H."/>
            <person name="Young J.P.W."/>
            <person name="Andersen S.U."/>
        </authorList>
    </citation>
    <scope>NUCLEOTIDE SEQUENCE [LARGE SCALE GENOMIC DNA]</scope>
    <source>
        <strain evidence="2 3">SM135B</strain>
    </source>
</reference>
<evidence type="ECO:0000256" key="1">
    <source>
        <dbReference type="SAM" id="Phobius"/>
    </source>
</evidence>
<name>A0A7M3DW51_RHILE</name>
<dbReference type="Proteomes" id="UP000292974">
    <property type="component" value="Unassembled WGS sequence"/>
</dbReference>
<organism evidence="2 3">
    <name type="scientific">Rhizobium leguminosarum</name>
    <dbReference type="NCBI Taxonomy" id="384"/>
    <lineage>
        <taxon>Bacteria</taxon>
        <taxon>Pseudomonadati</taxon>
        <taxon>Pseudomonadota</taxon>
        <taxon>Alphaproteobacteria</taxon>
        <taxon>Hyphomicrobiales</taxon>
        <taxon>Rhizobiaceae</taxon>
        <taxon>Rhizobium/Agrobacterium group</taxon>
        <taxon>Rhizobium</taxon>
    </lineage>
</organism>
<dbReference type="AlphaFoldDB" id="A0A7M3DW51"/>
<dbReference type="EMBL" id="SIOP01000001">
    <property type="protein sequence ID" value="TAY52914.1"/>
    <property type="molecule type" value="Genomic_DNA"/>
</dbReference>
<keyword evidence="1" id="KW-0472">Membrane</keyword>
<sequence length="66" mass="7250">MCSVLFISIGLVIAHVALAAAVFALDGEHPWIVALLLSWYGIAMTGFIAAIWVHYKRSTRRAEPSH</sequence>
<keyword evidence="1" id="KW-0812">Transmembrane</keyword>
<proteinExistence type="predicted"/>
<feature type="transmembrane region" description="Helical" evidence="1">
    <location>
        <begin position="29"/>
        <end position="53"/>
    </location>
</feature>
<comment type="caution">
    <text evidence="2">The sequence shown here is derived from an EMBL/GenBank/DDBJ whole genome shotgun (WGS) entry which is preliminary data.</text>
</comment>
<keyword evidence="1" id="KW-1133">Transmembrane helix</keyword>
<evidence type="ECO:0000313" key="3">
    <source>
        <dbReference type="Proteomes" id="UP000292974"/>
    </source>
</evidence>